<evidence type="ECO:0000313" key="2">
    <source>
        <dbReference type="EMBL" id="MBB5376486.1"/>
    </source>
</evidence>
<comment type="caution">
    <text evidence="2">The sequence shown here is derived from an EMBL/GenBank/DDBJ whole genome shotgun (WGS) entry which is preliminary data.</text>
</comment>
<dbReference type="RefSeq" id="WP_184111140.1">
    <property type="nucleotide sequence ID" value="NZ_BNAJ01000004.1"/>
</dbReference>
<reference evidence="4" key="2">
    <citation type="journal article" date="2019" name="Int. J. Syst. Evol. Microbiol.">
        <title>The Global Catalogue of Microorganisms (GCM) 10K type strain sequencing project: providing services to taxonomists for standard genome sequencing and annotation.</title>
        <authorList>
            <consortium name="The Broad Institute Genomics Platform"/>
            <consortium name="The Broad Institute Genome Sequencing Center for Infectious Disease"/>
            <person name="Wu L."/>
            <person name="Ma J."/>
        </authorList>
    </citation>
    <scope>NUCLEOTIDE SEQUENCE [LARGE SCALE GENOMIC DNA]</scope>
    <source>
        <strain evidence="4">CGMCC 1.18437</strain>
    </source>
</reference>
<evidence type="ECO:0000313" key="1">
    <source>
        <dbReference type="EMBL" id="GHF43677.1"/>
    </source>
</evidence>
<reference evidence="1" key="4">
    <citation type="submission" date="2024-05" db="EMBL/GenBank/DDBJ databases">
        <authorList>
            <person name="Sun Q."/>
            <person name="Zhou Y."/>
        </authorList>
    </citation>
    <scope>NUCLEOTIDE SEQUENCE</scope>
    <source>
        <strain evidence="1">CGMCC 1.18437</strain>
    </source>
</reference>
<sequence>MAGLPSPTPHGVAQALDMHVQEQVVAAEAVLATLTARAPLRLVQVSIQGVRYALSPDLDVLRRNRSLLEDVVMTALARHAAASMLGVPVVPGTPERDALDLLQSALVEPEEQSTIPDYVRVLEARARALLRRSWSEVQVVAAGLREHGALDAEAVKHRIRCAQGIRGTLLN</sequence>
<evidence type="ECO:0000313" key="4">
    <source>
        <dbReference type="Proteomes" id="UP000619376"/>
    </source>
</evidence>
<dbReference type="AlphaFoldDB" id="A0A7W8KGC1"/>
<protein>
    <submittedName>
        <fullName evidence="2">Uncharacterized protein</fullName>
    </submittedName>
</protein>
<dbReference type="Proteomes" id="UP000539473">
    <property type="component" value="Unassembled WGS sequence"/>
</dbReference>
<name>A0A7W8KGC1_9DEIO</name>
<reference evidence="1" key="1">
    <citation type="journal article" date="2014" name="Int. J. Syst. Evol. Microbiol.">
        <title>Complete genome of a new Firmicutes species belonging to the dominant human colonic microbiota ('Ruminococcus bicirculans') reveals two chromosomes and a selective capacity to utilize plant glucans.</title>
        <authorList>
            <consortium name="NISC Comparative Sequencing Program"/>
            <person name="Wegmann U."/>
            <person name="Louis P."/>
            <person name="Goesmann A."/>
            <person name="Henrissat B."/>
            <person name="Duncan S.H."/>
            <person name="Flint H.J."/>
        </authorList>
    </citation>
    <scope>NUCLEOTIDE SEQUENCE</scope>
    <source>
        <strain evidence="1">CGMCC 1.18437</strain>
    </source>
</reference>
<keyword evidence="4" id="KW-1185">Reference proteome</keyword>
<proteinExistence type="predicted"/>
<dbReference type="Proteomes" id="UP000619376">
    <property type="component" value="Unassembled WGS sequence"/>
</dbReference>
<accession>A0A7W8KGC1</accession>
<dbReference type="EMBL" id="BNAJ01000004">
    <property type="protein sequence ID" value="GHF43677.1"/>
    <property type="molecule type" value="Genomic_DNA"/>
</dbReference>
<evidence type="ECO:0000313" key="3">
    <source>
        <dbReference type="Proteomes" id="UP000539473"/>
    </source>
</evidence>
<gene>
    <name evidence="1" type="ORF">GCM10017781_20150</name>
    <name evidence="2" type="ORF">HNQ07_001950</name>
</gene>
<reference evidence="2 3" key="3">
    <citation type="submission" date="2020-08" db="EMBL/GenBank/DDBJ databases">
        <title>Genomic Encyclopedia of Type Strains, Phase IV (KMG-IV): sequencing the most valuable type-strain genomes for metagenomic binning, comparative biology and taxonomic classification.</title>
        <authorList>
            <person name="Goeker M."/>
        </authorList>
    </citation>
    <scope>NUCLEOTIDE SEQUENCE [LARGE SCALE GENOMIC DNA]</scope>
    <source>
        <strain evidence="2 3">DSM 27521</strain>
    </source>
</reference>
<dbReference type="EMBL" id="JACHFK010000004">
    <property type="protein sequence ID" value="MBB5376486.1"/>
    <property type="molecule type" value="Genomic_DNA"/>
</dbReference>
<organism evidence="2 3">
    <name type="scientific">Deinococcus metalli</name>
    <dbReference type="NCBI Taxonomy" id="1141878"/>
    <lineage>
        <taxon>Bacteria</taxon>
        <taxon>Thermotogati</taxon>
        <taxon>Deinococcota</taxon>
        <taxon>Deinococci</taxon>
        <taxon>Deinococcales</taxon>
        <taxon>Deinococcaceae</taxon>
        <taxon>Deinococcus</taxon>
    </lineage>
</organism>